<evidence type="ECO:0000256" key="4">
    <source>
        <dbReference type="SAM" id="Coils"/>
    </source>
</evidence>
<feature type="coiled-coil region" evidence="4">
    <location>
        <begin position="479"/>
        <end position="506"/>
    </location>
</feature>
<protein>
    <submittedName>
        <fullName evidence="6">Long-chain acyl-CoA synthetase</fullName>
    </submittedName>
</protein>
<keyword evidence="7" id="KW-1185">Reference proteome</keyword>
<dbReference type="GO" id="GO:0016020">
    <property type="term" value="C:membrane"/>
    <property type="evidence" value="ECO:0007669"/>
    <property type="project" value="TreeGrafter"/>
</dbReference>
<accession>A0A7L4UMZ6</accession>
<evidence type="ECO:0000256" key="2">
    <source>
        <dbReference type="ARBA" id="ARBA00022840"/>
    </source>
</evidence>
<dbReference type="RefSeq" id="WP_116496707.1">
    <property type="nucleotide sequence ID" value="NZ_QENZ01000005.1"/>
</dbReference>
<organism evidence="6 7">
    <name type="scientific">Balneicella halophila</name>
    <dbReference type="NCBI Taxonomy" id="1537566"/>
    <lineage>
        <taxon>Bacteria</taxon>
        <taxon>Pseudomonadati</taxon>
        <taxon>Bacteroidota</taxon>
        <taxon>Bacteroidia</taxon>
        <taxon>Bacteroidales</taxon>
        <taxon>Balneicellaceae</taxon>
        <taxon>Balneicella</taxon>
    </lineage>
</organism>
<evidence type="ECO:0000256" key="3">
    <source>
        <dbReference type="ARBA" id="ARBA00024484"/>
    </source>
</evidence>
<keyword evidence="4" id="KW-0175">Coiled coil</keyword>
<evidence type="ECO:0000256" key="1">
    <source>
        <dbReference type="ARBA" id="ARBA00022741"/>
    </source>
</evidence>
<dbReference type="InterPro" id="IPR000873">
    <property type="entry name" value="AMP-dep_synth/lig_dom"/>
</dbReference>
<dbReference type="PANTHER" id="PTHR43272">
    <property type="entry name" value="LONG-CHAIN-FATTY-ACID--COA LIGASE"/>
    <property type="match status" value="1"/>
</dbReference>
<proteinExistence type="predicted"/>
<dbReference type="OrthoDB" id="9803968at2"/>
<name>A0A7L4UMZ6_BALHA</name>
<dbReference type="Proteomes" id="UP000251835">
    <property type="component" value="Unassembled WGS sequence"/>
</dbReference>
<sequence length="571" mass="63984">MIELTKQTVPSLLDEVFDKFIDQKGFSFVNGKQNTYRDLQEEIARIGNILQEKGIQKGDKIAILGANSPSWVASYFAIATLGAVSVPILPDFTDKEIESILQHSGIKAIFVSSKLYPKVQDAKIESLEYTFRMDGLAQIPNNTSIENFTNIPDAIVSAEGYQYADVEEDDLLTIIYTSGTTGTSKGVMLTHKNILYNVYQGRDVQEITENDCFLSVLPLSHTYENTVGMMFATVAGASTYYLEKLPTPSVLLPAMKKIRPDFMLTVPLIMEKIYKSKVLPGINNKFLTRWAYKLPIGRRLLNKVAGKKIYEAFGGNLKFFGIGGSKLDPTVEQFLLDSKFPYSIGYGMTETSPLIAGAGVGKTKLGSTGEPVRGLKVRIAKENPNAETGEIQVKGDNVMQGYYKNPEATREVFTEDGWLRTGDLGLLDKKGNLYIKGRIKTMLVGASGENIYPEEIESIINKDELVSESLVTQIGGKLVAMVHLNMDELEKRVKRIQSNMSTFKTDAIQKKDDAKQYLEEKSQEILQEMKVKVNNELNKFSQIQKMVLQHDPFEKTPTQKIKRFLYKKDKE</sequence>
<dbReference type="GO" id="GO:0004467">
    <property type="term" value="F:long-chain fatty acid-CoA ligase activity"/>
    <property type="evidence" value="ECO:0007669"/>
    <property type="project" value="UniProtKB-EC"/>
</dbReference>
<gene>
    <name evidence="6" type="ORF">C7377_1482</name>
</gene>
<comment type="catalytic activity">
    <reaction evidence="3">
        <text>a long-chain fatty acid + ATP + CoA = a long-chain fatty acyl-CoA + AMP + diphosphate</text>
        <dbReference type="Rhea" id="RHEA:15421"/>
        <dbReference type="ChEBI" id="CHEBI:30616"/>
        <dbReference type="ChEBI" id="CHEBI:33019"/>
        <dbReference type="ChEBI" id="CHEBI:57287"/>
        <dbReference type="ChEBI" id="CHEBI:57560"/>
        <dbReference type="ChEBI" id="CHEBI:83139"/>
        <dbReference type="ChEBI" id="CHEBI:456215"/>
        <dbReference type="EC" id="6.2.1.3"/>
    </reaction>
    <physiologicalReaction direction="left-to-right" evidence="3">
        <dbReference type="Rhea" id="RHEA:15422"/>
    </physiologicalReaction>
</comment>
<feature type="domain" description="AMP-dependent synthetase/ligase" evidence="5">
    <location>
        <begin position="30"/>
        <end position="403"/>
    </location>
</feature>
<keyword evidence="1" id="KW-0547">Nucleotide-binding</keyword>
<dbReference type="AlphaFoldDB" id="A0A7L4UMZ6"/>
<dbReference type="PROSITE" id="PS00455">
    <property type="entry name" value="AMP_BINDING"/>
    <property type="match status" value="1"/>
</dbReference>
<dbReference type="Gene3D" id="3.30.300.30">
    <property type="match status" value="1"/>
</dbReference>
<evidence type="ECO:0000313" key="7">
    <source>
        <dbReference type="Proteomes" id="UP000251835"/>
    </source>
</evidence>
<dbReference type="Pfam" id="PF00501">
    <property type="entry name" value="AMP-binding"/>
    <property type="match status" value="1"/>
</dbReference>
<dbReference type="InterPro" id="IPR020845">
    <property type="entry name" value="AMP-binding_CS"/>
</dbReference>
<dbReference type="PANTHER" id="PTHR43272:SF33">
    <property type="entry name" value="AMP-BINDING DOMAIN-CONTAINING PROTEIN-RELATED"/>
    <property type="match status" value="1"/>
</dbReference>
<reference evidence="6 7" key="1">
    <citation type="submission" date="2018-05" db="EMBL/GenBank/DDBJ databases">
        <title>Genomic Encyclopedia of Type Strains, Phase IV (KMG-IV): sequencing the most valuable type-strain genomes for metagenomic binning, comparative biology and taxonomic classification.</title>
        <authorList>
            <person name="Goeker M."/>
        </authorList>
    </citation>
    <scope>NUCLEOTIDE SEQUENCE [LARGE SCALE GENOMIC DNA]</scope>
    <source>
        <strain evidence="6 7">DSM 28579</strain>
    </source>
</reference>
<dbReference type="EMBL" id="QENZ01000005">
    <property type="protein sequence ID" value="PVX49845.1"/>
    <property type="molecule type" value="Genomic_DNA"/>
</dbReference>
<dbReference type="Gene3D" id="3.40.50.12780">
    <property type="entry name" value="N-terminal domain of ligase-like"/>
    <property type="match status" value="1"/>
</dbReference>
<dbReference type="SUPFAM" id="SSF56801">
    <property type="entry name" value="Acetyl-CoA synthetase-like"/>
    <property type="match status" value="1"/>
</dbReference>
<comment type="caution">
    <text evidence="6">The sequence shown here is derived from an EMBL/GenBank/DDBJ whole genome shotgun (WGS) entry which is preliminary data.</text>
</comment>
<evidence type="ECO:0000259" key="5">
    <source>
        <dbReference type="Pfam" id="PF00501"/>
    </source>
</evidence>
<keyword evidence="2" id="KW-0067">ATP-binding</keyword>
<dbReference type="InterPro" id="IPR045851">
    <property type="entry name" value="AMP-bd_C_sf"/>
</dbReference>
<dbReference type="GO" id="GO:0005524">
    <property type="term" value="F:ATP binding"/>
    <property type="evidence" value="ECO:0007669"/>
    <property type="project" value="UniProtKB-KW"/>
</dbReference>
<dbReference type="InterPro" id="IPR042099">
    <property type="entry name" value="ANL_N_sf"/>
</dbReference>
<evidence type="ECO:0000313" key="6">
    <source>
        <dbReference type="EMBL" id="PVX49845.1"/>
    </source>
</evidence>